<organism evidence="9">
    <name type="scientific">marine metagenome</name>
    <dbReference type="NCBI Taxonomy" id="408172"/>
    <lineage>
        <taxon>unclassified sequences</taxon>
        <taxon>metagenomes</taxon>
        <taxon>ecological metagenomes</taxon>
    </lineage>
</organism>
<evidence type="ECO:0000313" key="9">
    <source>
        <dbReference type="EMBL" id="SVD83565.1"/>
    </source>
</evidence>
<dbReference type="InterPro" id="IPR035906">
    <property type="entry name" value="MetI-like_sf"/>
</dbReference>
<comment type="subcellular location">
    <subcellularLocation>
        <location evidence="1">Cell membrane</location>
        <topology evidence="1">Multi-pass membrane protein</topology>
    </subcellularLocation>
</comment>
<dbReference type="EMBL" id="UINC01176438">
    <property type="protein sequence ID" value="SVD83565.1"/>
    <property type="molecule type" value="Genomic_DNA"/>
</dbReference>
<accession>A0A382YL67</accession>
<keyword evidence="4" id="KW-0762">Sugar transport</keyword>
<dbReference type="GO" id="GO:0005886">
    <property type="term" value="C:plasma membrane"/>
    <property type="evidence" value="ECO:0007669"/>
    <property type="project" value="UniProtKB-SubCell"/>
</dbReference>
<keyword evidence="5 8" id="KW-0812">Transmembrane</keyword>
<sequence>NEFVFSLVLSRKDAITLPVVIAGTRTQFGIHWPIMTAMSAMSCIPVFVLALVAQKYLVRGMTLGAVK</sequence>
<keyword evidence="3" id="KW-1003">Cell membrane</keyword>
<evidence type="ECO:0000256" key="4">
    <source>
        <dbReference type="ARBA" id="ARBA00022597"/>
    </source>
</evidence>
<protein>
    <recommendedName>
        <fullName evidence="10">ABC transmembrane type-1 domain-containing protein</fullName>
    </recommendedName>
</protein>
<evidence type="ECO:0008006" key="10">
    <source>
        <dbReference type="Google" id="ProtNLM"/>
    </source>
</evidence>
<evidence type="ECO:0000256" key="8">
    <source>
        <dbReference type="SAM" id="Phobius"/>
    </source>
</evidence>
<dbReference type="PANTHER" id="PTHR32243:SF50">
    <property type="entry name" value="MALTOSE_MALTODEXTRIN TRANSPORT SYSTEM PERMEASE PROTEIN MALG"/>
    <property type="match status" value="1"/>
</dbReference>
<dbReference type="InterPro" id="IPR050901">
    <property type="entry name" value="BP-dep_ABC_trans_perm"/>
</dbReference>
<proteinExistence type="predicted"/>
<keyword evidence="2" id="KW-0813">Transport</keyword>
<keyword evidence="7 8" id="KW-0472">Membrane</keyword>
<gene>
    <name evidence="9" type="ORF">METZ01_LOCUS436419</name>
</gene>
<evidence type="ECO:0000256" key="5">
    <source>
        <dbReference type="ARBA" id="ARBA00022692"/>
    </source>
</evidence>
<dbReference type="SUPFAM" id="SSF161098">
    <property type="entry name" value="MetI-like"/>
    <property type="match status" value="1"/>
</dbReference>
<evidence type="ECO:0000256" key="7">
    <source>
        <dbReference type="ARBA" id="ARBA00023136"/>
    </source>
</evidence>
<name>A0A382YL67_9ZZZZ</name>
<dbReference type="PANTHER" id="PTHR32243">
    <property type="entry name" value="MALTOSE TRANSPORT SYSTEM PERMEASE-RELATED"/>
    <property type="match status" value="1"/>
</dbReference>
<evidence type="ECO:0000256" key="1">
    <source>
        <dbReference type="ARBA" id="ARBA00004651"/>
    </source>
</evidence>
<dbReference type="AlphaFoldDB" id="A0A382YL67"/>
<feature type="transmembrane region" description="Helical" evidence="8">
    <location>
        <begin position="30"/>
        <end position="53"/>
    </location>
</feature>
<keyword evidence="6 8" id="KW-1133">Transmembrane helix</keyword>
<feature type="non-terminal residue" evidence="9">
    <location>
        <position position="1"/>
    </location>
</feature>
<reference evidence="9" key="1">
    <citation type="submission" date="2018-05" db="EMBL/GenBank/DDBJ databases">
        <authorList>
            <person name="Lanie J.A."/>
            <person name="Ng W.-L."/>
            <person name="Kazmierczak K.M."/>
            <person name="Andrzejewski T.M."/>
            <person name="Davidsen T.M."/>
            <person name="Wayne K.J."/>
            <person name="Tettelin H."/>
            <person name="Glass J.I."/>
            <person name="Rusch D."/>
            <person name="Podicherti R."/>
            <person name="Tsui H.-C.T."/>
            <person name="Winkler M.E."/>
        </authorList>
    </citation>
    <scope>NUCLEOTIDE SEQUENCE</scope>
</reference>
<evidence type="ECO:0000256" key="2">
    <source>
        <dbReference type="ARBA" id="ARBA00022448"/>
    </source>
</evidence>
<evidence type="ECO:0000256" key="6">
    <source>
        <dbReference type="ARBA" id="ARBA00022989"/>
    </source>
</evidence>
<evidence type="ECO:0000256" key="3">
    <source>
        <dbReference type="ARBA" id="ARBA00022475"/>
    </source>
</evidence>